<evidence type="ECO:0000313" key="3">
    <source>
        <dbReference type="EMBL" id="CDO60079.1"/>
    </source>
</evidence>
<dbReference type="SUPFAM" id="SSF46785">
    <property type="entry name" value="Winged helix' DNA-binding domain"/>
    <property type="match status" value="1"/>
</dbReference>
<accession>X5MFR1</accession>
<dbReference type="PANTHER" id="PTHR34580:SF3">
    <property type="entry name" value="PROTEIN PAFB"/>
    <property type="match status" value="1"/>
</dbReference>
<dbReference type="InterPro" id="IPR051534">
    <property type="entry name" value="CBASS_pafABC_assoc_protein"/>
</dbReference>
<proteinExistence type="predicted"/>
<evidence type="ECO:0000313" key="4">
    <source>
        <dbReference type="Proteomes" id="UP000032160"/>
    </source>
</evidence>
<dbReference type="InterPro" id="IPR036388">
    <property type="entry name" value="WH-like_DNA-bd_sf"/>
</dbReference>
<dbReference type="PROSITE" id="PS52050">
    <property type="entry name" value="WYL"/>
    <property type="match status" value="1"/>
</dbReference>
<dbReference type="InterPro" id="IPR026881">
    <property type="entry name" value="WYL_dom"/>
</dbReference>
<dbReference type="InterPro" id="IPR036390">
    <property type="entry name" value="WH_DNA-bd_sf"/>
</dbReference>
<dbReference type="PATRIC" id="fig|1458461.3.peg.1871"/>
<dbReference type="STRING" id="1458461.BN1012_Phect1866"/>
<dbReference type="HOGENOM" id="CLU_041141_7_1_5"/>
<feature type="domain" description="Helix-turn-helix type 11" evidence="1">
    <location>
        <begin position="6"/>
        <end position="59"/>
    </location>
</feature>
<organism evidence="3 4">
    <name type="scientific">Candidatus Phaeomarinibacter ectocarpi</name>
    <dbReference type="NCBI Taxonomy" id="1458461"/>
    <lineage>
        <taxon>Bacteria</taxon>
        <taxon>Pseudomonadati</taxon>
        <taxon>Pseudomonadota</taxon>
        <taxon>Alphaproteobacteria</taxon>
        <taxon>Hyphomicrobiales</taxon>
        <taxon>Parvibaculaceae</taxon>
        <taxon>Candidatus Phaeomarinibacter</taxon>
    </lineage>
</organism>
<dbReference type="InterPro" id="IPR013196">
    <property type="entry name" value="HTH_11"/>
</dbReference>
<reference evidence="3 4" key="1">
    <citation type="journal article" date="2014" name="Front. Genet.">
        <title>Genome and metabolic network of "Candidatus Phaeomarinobacter ectocarpi" Ec32, a new candidate genus of Alphaproteobacteria frequently associated with brown algae.</title>
        <authorList>
            <person name="Dittami S.M."/>
            <person name="Barbeyron T."/>
            <person name="Boyen C."/>
            <person name="Cambefort J."/>
            <person name="Collet G."/>
            <person name="Delage L."/>
            <person name="Gobet A."/>
            <person name="Groisillier A."/>
            <person name="Leblanc C."/>
            <person name="Michel G."/>
            <person name="Scornet D."/>
            <person name="Siegel A."/>
            <person name="Tapia J.E."/>
            <person name="Tonon T."/>
        </authorList>
    </citation>
    <scope>NUCLEOTIDE SEQUENCE [LARGE SCALE GENOMIC DNA]</scope>
    <source>
        <strain evidence="3 4">Ec32</strain>
    </source>
</reference>
<feature type="domain" description="WYL" evidence="2">
    <location>
        <begin position="138"/>
        <end position="203"/>
    </location>
</feature>
<dbReference type="PANTHER" id="PTHR34580">
    <property type="match status" value="1"/>
</dbReference>
<dbReference type="Gene3D" id="1.10.10.10">
    <property type="entry name" value="Winged helix-like DNA-binding domain superfamily/Winged helix DNA-binding domain"/>
    <property type="match status" value="1"/>
</dbReference>
<protein>
    <submittedName>
        <fullName evidence="3">Transcriptional regulator, DeoR family</fullName>
    </submittedName>
</protein>
<dbReference type="KEGG" id="pect:BN1012_Phect1866"/>
<dbReference type="Proteomes" id="UP000032160">
    <property type="component" value="Chromosome I"/>
</dbReference>
<evidence type="ECO:0000259" key="1">
    <source>
        <dbReference type="Pfam" id="PF08279"/>
    </source>
</evidence>
<gene>
    <name evidence="3" type="ORF">BN1012_Phect1866</name>
</gene>
<dbReference type="Pfam" id="PF13280">
    <property type="entry name" value="WYL"/>
    <property type="match status" value="1"/>
</dbReference>
<dbReference type="OrthoDB" id="9807255at2"/>
<sequence length="235" mass="27047">MRRADRLFEIIEILRRTDGTATADQIAKQTEVSVRTIYRDIASLQAGRVPIDGEAGVGYTLRPSYDLPPLMFNDEEAEAIALGARIVAAWGDKELAGKAQSALGKVRAVLTGPLKEQIDAHGLIAPPYHHQVPIEIDLAEIRRAIRHRIKIRFLYTPEQGRKRWRTAWPLSLAFFGPVWTVPCWCEMRDDFRSFRPDRMEKLELLDETYPRDPKRNLRAFTRKLEDEYGKGDRTY</sequence>
<dbReference type="EMBL" id="HG966617">
    <property type="protein sequence ID" value="CDO60079.1"/>
    <property type="molecule type" value="Genomic_DNA"/>
</dbReference>
<dbReference type="RefSeq" id="WP_043948210.1">
    <property type="nucleotide sequence ID" value="NZ_HG966617.1"/>
</dbReference>
<dbReference type="AlphaFoldDB" id="X5MFR1"/>
<evidence type="ECO:0000259" key="2">
    <source>
        <dbReference type="Pfam" id="PF13280"/>
    </source>
</evidence>
<dbReference type="Pfam" id="PF08279">
    <property type="entry name" value="HTH_11"/>
    <property type="match status" value="1"/>
</dbReference>
<keyword evidence="4" id="KW-1185">Reference proteome</keyword>
<name>X5MFR1_9HYPH</name>